<protein>
    <submittedName>
        <fullName evidence="1">Uncharacterized protein</fullName>
    </submittedName>
</protein>
<dbReference type="OrthoDB" id="3009558at2759"/>
<accession>A0A9X0BRI4</accession>
<dbReference type="EMBL" id="JAPWDO010000003">
    <property type="protein sequence ID" value="KAJ5479948.1"/>
    <property type="molecule type" value="Genomic_DNA"/>
</dbReference>
<evidence type="ECO:0000313" key="1">
    <source>
        <dbReference type="EMBL" id="KAJ5479948.1"/>
    </source>
</evidence>
<evidence type="ECO:0000313" key="2">
    <source>
        <dbReference type="Proteomes" id="UP001147760"/>
    </source>
</evidence>
<organism evidence="1 2">
    <name type="scientific">Penicillium desertorum</name>
    <dbReference type="NCBI Taxonomy" id="1303715"/>
    <lineage>
        <taxon>Eukaryota</taxon>
        <taxon>Fungi</taxon>
        <taxon>Dikarya</taxon>
        <taxon>Ascomycota</taxon>
        <taxon>Pezizomycotina</taxon>
        <taxon>Eurotiomycetes</taxon>
        <taxon>Eurotiomycetidae</taxon>
        <taxon>Eurotiales</taxon>
        <taxon>Aspergillaceae</taxon>
        <taxon>Penicillium</taxon>
    </lineage>
</organism>
<proteinExistence type="predicted"/>
<sequence>MASTSGFGETAWLVDLSLRIIRQPKRLLRPADLDSPLELRRETTGNKVLLAGFLIALSRSAQHVQDAYICWANPTHHRQPEVWPLDLAGLRVFFHVTRDGLTQHQSCPVWASARIQTENTMPVDRASDAATDI</sequence>
<name>A0A9X0BRI4_9EURO</name>
<gene>
    <name evidence="1" type="ORF">N7530_005457</name>
</gene>
<dbReference type="AlphaFoldDB" id="A0A9X0BRI4"/>
<comment type="caution">
    <text evidence="1">The sequence shown here is derived from an EMBL/GenBank/DDBJ whole genome shotgun (WGS) entry which is preliminary data.</text>
</comment>
<dbReference type="Proteomes" id="UP001147760">
    <property type="component" value="Unassembled WGS sequence"/>
</dbReference>
<reference evidence="1" key="2">
    <citation type="journal article" date="2023" name="IMA Fungus">
        <title>Comparative genomic study of the Penicillium genus elucidates a diverse pangenome and 15 lateral gene transfer events.</title>
        <authorList>
            <person name="Petersen C."/>
            <person name="Sorensen T."/>
            <person name="Nielsen M.R."/>
            <person name="Sondergaard T.E."/>
            <person name="Sorensen J.L."/>
            <person name="Fitzpatrick D.A."/>
            <person name="Frisvad J.C."/>
            <person name="Nielsen K.L."/>
        </authorList>
    </citation>
    <scope>NUCLEOTIDE SEQUENCE</scope>
    <source>
        <strain evidence="1">IBT 17660</strain>
    </source>
</reference>
<reference evidence="1" key="1">
    <citation type="submission" date="2022-12" db="EMBL/GenBank/DDBJ databases">
        <authorList>
            <person name="Petersen C."/>
        </authorList>
    </citation>
    <scope>NUCLEOTIDE SEQUENCE</scope>
    <source>
        <strain evidence="1">IBT 17660</strain>
    </source>
</reference>
<keyword evidence="2" id="KW-1185">Reference proteome</keyword>